<keyword evidence="3" id="KW-1185">Reference proteome</keyword>
<evidence type="ECO:0000313" key="2">
    <source>
        <dbReference type="EMBL" id="GAA2885906.1"/>
    </source>
</evidence>
<gene>
    <name evidence="2" type="ORF">GCM10010517_49550</name>
</gene>
<dbReference type="PROSITE" id="PS50801">
    <property type="entry name" value="STAS"/>
    <property type="match status" value="1"/>
</dbReference>
<evidence type="ECO:0000259" key="1">
    <source>
        <dbReference type="PROSITE" id="PS50801"/>
    </source>
</evidence>
<dbReference type="Pfam" id="PF13466">
    <property type="entry name" value="STAS_2"/>
    <property type="match status" value="1"/>
</dbReference>
<proteinExistence type="predicted"/>
<name>A0ABN3W2K1_9ACTN</name>
<sequence>MPTLDPVEIGEHVCWIVDPALGHQGYKAVTSTFLADGELFGDKVVIVGSLLDTSAFTGGTRGAVVVDPRSAGADAAAGIGSMLGLVRREADRAGRQGYRALRVLAVMDELVPPGVDVDELLAHELRLDEFVADREAIVVCAYGGDRFGAALGHVACVHHLELESEPRRSAPSFRMYNSGPGVWSVCGAVDADGAEVFRAALVTAAALAPTLRLRFDELELMDAAGMRALVEAATHSRVRRITVEGANATVRLCWEMLGYGTYDVPVELAR</sequence>
<dbReference type="InterPro" id="IPR058548">
    <property type="entry name" value="MlaB-like_STAS"/>
</dbReference>
<protein>
    <recommendedName>
        <fullName evidence="1">STAS domain-containing protein</fullName>
    </recommendedName>
</protein>
<dbReference type="Proteomes" id="UP001500831">
    <property type="component" value="Unassembled WGS sequence"/>
</dbReference>
<evidence type="ECO:0000313" key="3">
    <source>
        <dbReference type="Proteomes" id="UP001500831"/>
    </source>
</evidence>
<feature type="domain" description="STAS" evidence="1">
    <location>
        <begin position="182"/>
        <end position="270"/>
    </location>
</feature>
<dbReference type="InterPro" id="IPR036513">
    <property type="entry name" value="STAS_dom_sf"/>
</dbReference>
<dbReference type="SUPFAM" id="SSF52091">
    <property type="entry name" value="SpoIIaa-like"/>
    <property type="match status" value="1"/>
</dbReference>
<comment type="caution">
    <text evidence="2">The sequence shown here is derived from an EMBL/GenBank/DDBJ whole genome shotgun (WGS) entry which is preliminary data.</text>
</comment>
<dbReference type="InterPro" id="IPR002645">
    <property type="entry name" value="STAS_dom"/>
</dbReference>
<dbReference type="Gene3D" id="3.30.750.24">
    <property type="entry name" value="STAS domain"/>
    <property type="match status" value="1"/>
</dbReference>
<dbReference type="InterPro" id="IPR025847">
    <property type="entry name" value="MEDS_domain"/>
</dbReference>
<dbReference type="RefSeq" id="WP_344976138.1">
    <property type="nucleotide sequence ID" value="NZ_BAAAVI010000039.1"/>
</dbReference>
<organism evidence="2 3">
    <name type="scientific">Streptosporangium fragile</name>
    <dbReference type="NCBI Taxonomy" id="46186"/>
    <lineage>
        <taxon>Bacteria</taxon>
        <taxon>Bacillati</taxon>
        <taxon>Actinomycetota</taxon>
        <taxon>Actinomycetes</taxon>
        <taxon>Streptosporangiales</taxon>
        <taxon>Streptosporangiaceae</taxon>
        <taxon>Streptosporangium</taxon>
    </lineage>
</organism>
<dbReference type="EMBL" id="BAAAVI010000039">
    <property type="protein sequence ID" value="GAA2885906.1"/>
    <property type="molecule type" value="Genomic_DNA"/>
</dbReference>
<reference evidence="2 3" key="1">
    <citation type="journal article" date="2019" name="Int. J. Syst. Evol. Microbiol.">
        <title>The Global Catalogue of Microorganisms (GCM) 10K type strain sequencing project: providing services to taxonomists for standard genome sequencing and annotation.</title>
        <authorList>
            <consortium name="The Broad Institute Genomics Platform"/>
            <consortium name="The Broad Institute Genome Sequencing Center for Infectious Disease"/>
            <person name="Wu L."/>
            <person name="Ma J."/>
        </authorList>
    </citation>
    <scope>NUCLEOTIDE SEQUENCE [LARGE SCALE GENOMIC DNA]</scope>
    <source>
        <strain evidence="2 3">JCM 6242</strain>
    </source>
</reference>
<dbReference type="Pfam" id="PF14417">
    <property type="entry name" value="MEDS"/>
    <property type="match status" value="1"/>
</dbReference>
<accession>A0ABN3W2K1</accession>